<organism evidence="1 2">
    <name type="scientific">Xanthomarina gelatinilytica</name>
    <dbReference type="NCBI Taxonomy" id="1137281"/>
    <lineage>
        <taxon>Bacteria</taxon>
        <taxon>Pseudomonadati</taxon>
        <taxon>Bacteroidota</taxon>
        <taxon>Flavobacteriia</taxon>
        <taxon>Flavobacteriales</taxon>
        <taxon>Flavobacteriaceae</taxon>
        <taxon>Xanthomarina</taxon>
    </lineage>
</organism>
<dbReference type="GeneID" id="98641131"/>
<evidence type="ECO:0000313" key="1">
    <source>
        <dbReference type="EMBL" id="EMQ95339.1"/>
    </source>
</evidence>
<keyword evidence="2" id="KW-1185">Reference proteome</keyword>
<accession>M7N0S2</accession>
<evidence type="ECO:0008006" key="3">
    <source>
        <dbReference type="Google" id="ProtNLM"/>
    </source>
</evidence>
<reference evidence="1 2" key="1">
    <citation type="submission" date="2012-12" db="EMBL/GenBank/DDBJ databases">
        <title>Genome assembly of Formosa sp. AK20.</title>
        <authorList>
            <person name="Kumar R."/>
            <person name="Khatri I."/>
            <person name="Vaidya B."/>
            <person name="Subramanian S."/>
            <person name="Pinnaka A."/>
        </authorList>
    </citation>
    <scope>NUCLEOTIDE SEQUENCE [LARGE SCALE GENOMIC DNA]</scope>
    <source>
        <strain evidence="1 2">AK20</strain>
    </source>
</reference>
<comment type="caution">
    <text evidence="1">The sequence shown here is derived from an EMBL/GenBank/DDBJ whole genome shotgun (WGS) entry which is preliminary data.</text>
</comment>
<dbReference type="PROSITE" id="PS51257">
    <property type="entry name" value="PROKAR_LIPOPROTEIN"/>
    <property type="match status" value="1"/>
</dbReference>
<dbReference type="EMBL" id="ANLA01000008">
    <property type="protein sequence ID" value="EMQ95339.1"/>
    <property type="molecule type" value="Genomic_DNA"/>
</dbReference>
<dbReference type="AlphaFoldDB" id="M7N0S2"/>
<dbReference type="RefSeq" id="WP_007648727.1">
    <property type="nucleotide sequence ID" value="NZ_ANLA01000008.1"/>
</dbReference>
<dbReference type="PATRIC" id="fig|1137281.3.peg.1230"/>
<sequence>MTLETKLNFFLNRFMAFTLLFLISACSVEDGVDGTDGEDGQDGNANVITSDWFQIQYDDMSGANPPTWGAMILTNEDIPEVDLEDFVETGGVALVYVKLYEGADETEYIILPTPTTFGNLTFLSGFSNLQSVLGLTIQINGPDVSQFENIPNLTFRYVLIPASVIEARQALNKEQWSDINIKDYSEVRSFLGIVP</sequence>
<name>M7N0S2_9FLAO</name>
<dbReference type="OrthoDB" id="679784at2"/>
<evidence type="ECO:0000313" key="2">
    <source>
        <dbReference type="Proteomes" id="UP000012024"/>
    </source>
</evidence>
<proteinExistence type="predicted"/>
<dbReference type="Proteomes" id="UP000012024">
    <property type="component" value="Unassembled WGS sequence"/>
</dbReference>
<protein>
    <recommendedName>
        <fullName evidence="3">Collagen-like protein</fullName>
    </recommendedName>
</protein>
<dbReference type="eggNOG" id="ENOG50311NR">
    <property type="taxonomic scope" value="Bacteria"/>
</dbReference>
<gene>
    <name evidence="1" type="ORF">D778_02641</name>
</gene>